<evidence type="ECO:0000313" key="2">
    <source>
        <dbReference type="EMBL" id="TFK31359.1"/>
    </source>
</evidence>
<keyword evidence="3" id="KW-1185">Reference proteome</keyword>
<gene>
    <name evidence="2" type="ORF">BDQ12DRAFT_717051</name>
</gene>
<reference evidence="2 3" key="1">
    <citation type="journal article" date="2019" name="Nat. Ecol. Evol.">
        <title>Megaphylogeny resolves global patterns of mushroom evolution.</title>
        <authorList>
            <person name="Varga T."/>
            <person name="Krizsan K."/>
            <person name="Foldi C."/>
            <person name="Dima B."/>
            <person name="Sanchez-Garcia M."/>
            <person name="Sanchez-Ramirez S."/>
            <person name="Szollosi G.J."/>
            <person name="Szarkandi J.G."/>
            <person name="Papp V."/>
            <person name="Albert L."/>
            <person name="Andreopoulos W."/>
            <person name="Angelini C."/>
            <person name="Antonin V."/>
            <person name="Barry K.W."/>
            <person name="Bougher N.L."/>
            <person name="Buchanan P."/>
            <person name="Buyck B."/>
            <person name="Bense V."/>
            <person name="Catcheside P."/>
            <person name="Chovatia M."/>
            <person name="Cooper J."/>
            <person name="Damon W."/>
            <person name="Desjardin D."/>
            <person name="Finy P."/>
            <person name="Geml J."/>
            <person name="Haridas S."/>
            <person name="Hughes K."/>
            <person name="Justo A."/>
            <person name="Karasinski D."/>
            <person name="Kautmanova I."/>
            <person name="Kiss B."/>
            <person name="Kocsube S."/>
            <person name="Kotiranta H."/>
            <person name="LaButti K.M."/>
            <person name="Lechner B.E."/>
            <person name="Liimatainen K."/>
            <person name="Lipzen A."/>
            <person name="Lukacs Z."/>
            <person name="Mihaltcheva S."/>
            <person name="Morgado L.N."/>
            <person name="Niskanen T."/>
            <person name="Noordeloos M.E."/>
            <person name="Ohm R.A."/>
            <person name="Ortiz-Santana B."/>
            <person name="Ovrebo C."/>
            <person name="Racz N."/>
            <person name="Riley R."/>
            <person name="Savchenko A."/>
            <person name="Shiryaev A."/>
            <person name="Soop K."/>
            <person name="Spirin V."/>
            <person name="Szebenyi C."/>
            <person name="Tomsovsky M."/>
            <person name="Tulloss R.E."/>
            <person name="Uehling J."/>
            <person name="Grigoriev I.V."/>
            <person name="Vagvolgyi C."/>
            <person name="Papp T."/>
            <person name="Martin F.M."/>
            <person name="Miettinen O."/>
            <person name="Hibbett D.S."/>
            <person name="Nagy L.G."/>
        </authorList>
    </citation>
    <scope>NUCLEOTIDE SEQUENCE [LARGE SCALE GENOMIC DNA]</scope>
    <source>
        <strain evidence="2 3">CBS 166.37</strain>
    </source>
</reference>
<dbReference type="InterPro" id="IPR039421">
    <property type="entry name" value="Type_1_exporter"/>
</dbReference>
<dbReference type="InterPro" id="IPR003439">
    <property type="entry name" value="ABC_transporter-like_ATP-bd"/>
</dbReference>
<sequence>MKFLFEFELLAADVVTAASSTSFHLAVWLLSINSEWIVEGRRLLQLFDFNHDDRTPSTRLLFFLSPGNNTTTSSLQSSQAFDAFVQFPLTANPPQVTKDVLLRRVGIAALEFLGLTVGSLALSSITSSLWIWTRGSEQEEQQGPLDTGGLMAKFTRETDECPNGDFSHLRHAPPIPHNLLHLPTPRIPPLLGPDSRHPICCSGPYDHSRPVTRFGFAPSCRRVLTDGVSQPLSLSMLSPPLPTATEHKFWSRVCQTQRRSEEAQQHLGSHLCDGSIRHDEHFGAELVCEGQGKSTVAQLLMRMYEPQRGSVMLDEQDVRFLDEEWMQMHVAGVGQGTQGGVVILDGMSVLENVALGVVGRYPGKEEVEESCRVALMHKFVRAFLGDTIPSLGQALVSS</sequence>
<evidence type="ECO:0000313" key="3">
    <source>
        <dbReference type="Proteomes" id="UP000308652"/>
    </source>
</evidence>
<evidence type="ECO:0000259" key="1">
    <source>
        <dbReference type="Pfam" id="PF00005"/>
    </source>
</evidence>
<dbReference type="InterPro" id="IPR027417">
    <property type="entry name" value="P-loop_NTPase"/>
</dbReference>
<proteinExistence type="predicted"/>
<dbReference type="Proteomes" id="UP000308652">
    <property type="component" value="Unassembled WGS sequence"/>
</dbReference>
<protein>
    <recommendedName>
        <fullName evidence="1">ABC transporter domain-containing protein</fullName>
    </recommendedName>
</protein>
<dbReference type="PANTHER" id="PTHR24221">
    <property type="entry name" value="ATP-BINDING CASSETTE SUB-FAMILY B"/>
    <property type="match status" value="1"/>
</dbReference>
<dbReference type="STRING" id="68775.A0A5C3LE41"/>
<accession>A0A5C3LE41</accession>
<dbReference type="OrthoDB" id="6500128at2759"/>
<dbReference type="Gene3D" id="3.40.50.300">
    <property type="entry name" value="P-loop containing nucleotide triphosphate hydrolases"/>
    <property type="match status" value="1"/>
</dbReference>
<dbReference type="GO" id="GO:0016020">
    <property type="term" value="C:membrane"/>
    <property type="evidence" value="ECO:0007669"/>
    <property type="project" value="TreeGrafter"/>
</dbReference>
<name>A0A5C3LE41_9AGAR</name>
<organism evidence="2 3">
    <name type="scientific">Crucibulum laeve</name>
    <dbReference type="NCBI Taxonomy" id="68775"/>
    <lineage>
        <taxon>Eukaryota</taxon>
        <taxon>Fungi</taxon>
        <taxon>Dikarya</taxon>
        <taxon>Basidiomycota</taxon>
        <taxon>Agaricomycotina</taxon>
        <taxon>Agaricomycetes</taxon>
        <taxon>Agaricomycetidae</taxon>
        <taxon>Agaricales</taxon>
        <taxon>Agaricineae</taxon>
        <taxon>Nidulariaceae</taxon>
        <taxon>Crucibulum</taxon>
    </lineage>
</organism>
<dbReference type="Pfam" id="PF00005">
    <property type="entry name" value="ABC_tran"/>
    <property type="match status" value="1"/>
</dbReference>
<dbReference type="SUPFAM" id="SSF52540">
    <property type="entry name" value="P-loop containing nucleoside triphosphate hydrolases"/>
    <property type="match status" value="1"/>
</dbReference>
<feature type="domain" description="ABC transporter" evidence="1">
    <location>
        <begin position="290"/>
        <end position="368"/>
    </location>
</feature>
<dbReference type="GO" id="GO:0042626">
    <property type="term" value="F:ATPase-coupled transmembrane transporter activity"/>
    <property type="evidence" value="ECO:0007669"/>
    <property type="project" value="TreeGrafter"/>
</dbReference>
<dbReference type="AlphaFoldDB" id="A0A5C3LE41"/>
<dbReference type="PANTHER" id="PTHR24221:SF503">
    <property type="entry name" value="MITOCHONDRIAL POTASSIUM CHANNEL ATP-BINDING SUBUNIT"/>
    <property type="match status" value="1"/>
</dbReference>
<dbReference type="EMBL" id="ML213770">
    <property type="protein sequence ID" value="TFK31359.1"/>
    <property type="molecule type" value="Genomic_DNA"/>
</dbReference>
<dbReference type="GO" id="GO:0016887">
    <property type="term" value="F:ATP hydrolysis activity"/>
    <property type="evidence" value="ECO:0007669"/>
    <property type="project" value="InterPro"/>
</dbReference>
<dbReference type="GO" id="GO:0005524">
    <property type="term" value="F:ATP binding"/>
    <property type="evidence" value="ECO:0007669"/>
    <property type="project" value="InterPro"/>
</dbReference>